<reference evidence="2" key="1">
    <citation type="submission" date="2021-01" db="EMBL/GenBank/DDBJ databases">
        <authorList>
            <person name="Li R."/>
            <person name="Bekaert M."/>
        </authorList>
    </citation>
    <scope>NUCLEOTIDE SEQUENCE</scope>
    <source>
        <strain evidence="2">Farmed</strain>
    </source>
</reference>
<dbReference type="Proteomes" id="UP000597762">
    <property type="component" value="Unassembled WGS sequence"/>
</dbReference>
<organism evidence="2 3">
    <name type="scientific">Acanthosepion pharaonis</name>
    <name type="common">Pharaoh cuttlefish</name>
    <name type="synonym">Sepia pharaonis</name>
    <dbReference type="NCBI Taxonomy" id="158019"/>
    <lineage>
        <taxon>Eukaryota</taxon>
        <taxon>Metazoa</taxon>
        <taxon>Spiralia</taxon>
        <taxon>Lophotrochozoa</taxon>
        <taxon>Mollusca</taxon>
        <taxon>Cephalopoda</taxon>
        <taxon>Coleoidea</taxon>
        <taxon>Decapodiformes</taxon>
        <taxon>Sepiida</taxon>
        <taxon>Sepiina</taxon>
        <taxon>Sepiidae</taxon>
        <taxon>Acanthosepion</taxon>
    </lineage>
</organism>
<comment type="caution">
    <text evidence="2">The sequence shown here is derived from an EMBL/GenBank/DDBJ whole genome shotgun (WGS) entry which is preliminary data.</text>
</comment>
<feature type="region of interest" description="Disordered" evidence="1">
    <location>
        <begin position="1"/>
        <end position="33"/>
    </location>
</feature>
<feature type="compositionally biased region" description="Polar residues" evidence="1">
    <location>
        <begin position="21"/>
        <end position="32"/>
    </location>
</feature>
<evidence type="ECO:0000313" key="3">
    <source>
        <dbReference type="Proteomes" id="UP000597762"/>
    </source>
</evidence>
<dbReference type="OrthoDB" id="7406016at2759"/>
<sequence>MLCNDEAPRLPPKVTQHGHPTAQTPARPSQVEQRLIRTVPRRQRPSFFSMMTKQATEDLEEDDAVYVCYRLDGSLFNSLFKFRRLQAHTKTLEQLFCDLLFADDTVLDACTERALHRLTSRFAEAARLFGLEMSLKKTQVLHHLRKSTALPTSASARLS</sequence>
<evidence type="ECO:0000313" key="2">
    <source>
        <dbReference type="EMBL" id="CAE1228770.1"/>
    </source>
</evidence>
<protein>
    <recommendedName>
        <fullName evidence="4">Reverse transcriptase domain-containing protein</fullName>
    </recommendedName>
</protein>
<gene>
    <name evidence="2" type="ORF">SPHA_17028</name>
</gene>
<name>A0A812BHQ6_ACAPH</name>
<proteinExistence type="predicted"/>
<evidence type="ECO:0000256" key="1">
    <source>
        <dbReference type="SAM" id="MobiDB-lite"/>
    </source>
</evidence>
<keyword evidence="3" id="KW-1185">Reference proteome</keyword>
<dbReference type="AlphaFoldDB" id="A0A812BHQ6"/>
<evidence type="ECO:0008006" key="4">
    <source>
        <dbReference type="Google" id="ProtNLM"/>
    </source>
</evidence>
<dbReference type="EMBL" id="CAHIKZ030000602">
    <property type="protein sequence ID" value="CAE1228770.1"/>
    <property type="molecule type" value="Genomic_DNA"/>
</dbReference>
<accession>A0A812BHQ6</accession>